<feature type="compositionally biased region" description="Polar residues" evidence="1">
    <location>
        <begin position="1"/>
        <end position="13"/>
    </location>
</feature>
<dbReference type="EMBL" id="CDMY01000410">
    <property type="protein sequence ID" value="CEM11139.1"/>
    <property type="molecule type" value="Genomic_DNA"/>
</dbReference>
<keyword evidence="3" id="KW-1185">Reference proteome</keyword>
<protein>
    <submittedName>
        <fullName evidence="2">Uncharacterized protein</fullName>
    </submittedName>
</protein>
<name>A0A0G4FDU7_VITBC</name>
<feature type="compositionally biased region" description="Basic and acidic residues" evidence="1">
    <location>
        <begin position="370"/>
        <end position="379"/>
    </location>
</feature>
<feature type="region of interest" description="Disordered" evidence="1">
    <location>
        <begin position="360"/>
        <end position="379"/>
    </location>
</feature>
<dbReference type="AlphaFoldDB" id="A0A0G4FDU7"/>
<reference evidence="2 3" key="1">
    <citation type="submission" date="2014-11" db="EMBL/GenBank/DDBJ databases">
        <authorList>
            <person name="Zhu J."/>
            <person name="Qi W."/>
            <person name="Song R."/>
        </authorList>
    </citation>
    <scope>NUCLEOTIDE SEQUENCE [LARGE SCALE GENOMIC DNA]</scope>
</reference>
<accession>A0A0G4FDU7</accession>
<dbReference type="Proteomes" id="UP000041254">
    <property type="component" value="Unassembled WGS sequence"/>
</dbReference>
<organism evidence="2 3">
    <name type="scientific">Vitrella brassicaformis (strain CCMP3155)</name>
    <dbReference type="NCBI Taxonomy" id="1169540"/>
    <lineage>
        <taxon>Eukaryota</taxon>
        <taxon>Sar</taxon>
        <taxon>Alveolata</taxon>
        <taxon>Colpodellida</taxon>
        <taxon>Vitrellaceae</taxon>
        <taxon>Vitrella</taxon>
    </lineage>
</organism>
<proteinExistence type="predicted"/>
<dbReference type="VEuPathDB" id="CryptoDB:Vbra_9032"/>
<sequence>MAFSPKASNSRSMTPPGATAPAASKSSVSPSTRPGSRPTLSPVPTSPVTQTLSRPGSPITQRIEALNAIDFEATLGEKVMMSRTHLSEAAGIRDNLIRTAQHQFMTDRQRERMRQEHKRVAIIQREAVSGQLERHLKRARAEHDALILRANERAHTEFAQARCELRVEEVRQHLDRVDRQLIADDFAGRNASRVAEAIDVYRTILAKHGPTLSDYERLHKRLTFLRQKSVASPTSNVNMIVFDDAGAAVVSPTHQPHYSDLLKEVKTAKTPKRGMSVVSLAHKGVPPERPKTAGRLKPTKSRALRRFVLAPTFNENLRAADEKMICRQGVVPELISNTLHEAKCRSPLTFDKASATVFRTTTPPLTPANREPRKQMRLE</sequence>
<evidence type="ECO:0000313" key="2">
    <source>
        <dbReference type="EMBL" id="CEM11139.1"/>
    </source>
</evidence>
<evidence type="ECO:0000256" key="1">
    <source>
        <dbReference type="SAM" id="MobiDB-lite"/>
    </source>
</evidence>
<gene>
    <name evidence="2" type="ORF">Vbra_9032</name>
</gene>
<feature type="region of interest" description="Disordered" evidence="1">
    <location>
        <begin position="1"/>
        <end position="58"/>
    </location>
</feature>
<dbReference type="InParanoid" id="A0A0G4FDU7"/>
<feature type="compositionally biased region" description="Low complexity" evidence="1">
    <location>
        <begin position="19"/>
        <end position="53"/>
    </location>
</feature>
<evidence type="ECO:0000313" key="3">
    <source>
        <dbReference type="Proteomes" id="UP000041254"/>
    </source>
</evidence>